<organism evidence="1 2">
    <name type="scientific">Dyadobacter luteus</name>
    <dbReference type="NCBI Taxonomy" id="2259619"/>
    <lineage>
        <taxon>Bacteria</taxon>
        <taxon>Pseudomonadati</taxon>
        <taxon>Bacteroidota</taxon>
        <taxon>Cytophagia</taxon>
        <taxon>Cytophagales</taxon>
        <taxon>Spirosomataceae</taxon>
        <taxon>Dyadobacter</taxon>
    </lineage>
</organism>
<dbReference type="RefSeq" id="WP_115830009.1">
    <property type="nucleotide sequence ID" value="NZ_QNUL01000004.1"/>
</dbReference>
<dbReference type="Proteomes" id="UP000256373">
    <property type="component" value="Unassembled WGS sequence"/>
</dbReference>
<reference evidence="1 2" key="1">
    <citation type="submission" date="2018-07" db="EMBL/GenBank/DDBJ databases">
        <title>Dyadobacter roseus sp. nov., isolated from rose rhizosphere soil.</title>
        <authorList>
            <person name="Chen L."/>
        </authorList>
    </citation>
    <scope>NUCLEOTIDE SEQUENCE [LARGE SCALE GENOMIC DNA]</scope>
    <source>
        <strain evidence="1 2">RS19</strain>
    </source>
</reference>
<dbReference type="AlphaFoldDB" id="A0A3D8YE01"/>
<evidence type="ECO:0000313" key="2">
    <source>
        <dbReference type="Proteomes" id="UP000256373"/>
    </source>
</evidence>
<dbReference type="OrthoDB" id="951070at2"/>
<accession>A0A3D8YE01</accession>
<proteinExistence type="predicted"/>
<gene>
    <name evidence="1" type="ORF">DSL64_07250</name>
</gene>
<dbReference type="EMBL" id="QNUL01000004">
    <property type="protein sequence ID" value="REA62712.1"/>
    <property type="molecule type" value="Genomic_DNA"/>
</dbReference>
<name>A0A3D8YE01_9BACT</name>
<evidence type="ECO:0000313" key="1">
    <source>
        <dbReference type="EMBL" id="REA62712.1"/>
    </source>
</evidence>
<keyword evidence="2" id="KW-1185">Reference proteome</keyword>
<sequence>MKSKTIKFFTPQENAPEVAKSKAKSKEAPTGYISAAGKLVFPTASLAELEITAESAHFKIGTQEGKRKLKSLYLLPSEEQNDTFAFEKAGRGYVIPLAFILKKGGIDFDNTKYTFSIDSFTYEEGVNGFELTLISSAPKPEYTGKPRGRKKAVVATEQ</sequence>
<comment type="caution">
    <text evidence="1">The sequence shown here is derived from an EMBL/GenBank/DDBJ whole genome shotgun (WGS) entry which is preliminary data.</text>
</comment>
<protein>
    <submittedName>
        <fullName evidence="1">Uncharacterized protein</fullName>
    </submittedName>
</protein>